<proteinExistence type="predicted"/>
<dbReference type="EMBL" id="BARS01050398">
    <property type="protein sequence ID" value="GAG48104.1"/>
    <property type="molecule type" value="Genomic_DNA"/>
</dbReference>
<gene>
    <name evidence="1" type="ORF">S01H1_75246</name>
</gene>
<protein>
    <submittedName>
        <fullName evidence="1">Uncharacterized protein</fullName>
    </submittedName>
</protein>
<sequence length="82" mass="9258">MTNSDDPRLTRRFCFPDEATSMLTSIVREICRELNVLAATEVAESLSPGFSVMDVTTIGLDYDRADLFFWALLLRVQGRIQA</sequence>
<organism evidence="1">
    <name type="scientific">marine sediment metagenome</name>
    <dbReference type="NCBI Taxonomy" id="412755"/>
    <lineage>
        <taxon>unclassified sequences</taxon>
        <taxon>metagenomes</taxon>
        <taxon>ecological metagenomes</taxon>
    </lineage>
</organism>
<comment type="caution">
    <text evidence="1">The sequence shown here is derived from an EMBL/GenBank/DDBJ whole genome shotgun (WGS) entry which is preliminary data.</text>
</comment>
<dbReference type="AlphaFoldDB" id="X0XXH5"/>
<accession>X0XXH5</accession>
<evidence type="ECO:0000313" key="1">
    <source>
        <dbReference type="EMBL" id="GAG48104.1"/>
    </source>
</evidence>
<feature type="non-terminal residue" evidence="1">
    <location>
        <position position="82"/>
    </location>
</feature>
<name>X0XXH5_9ZZZZ</name>
<reference evidence="1" key="1">
    <citation type="journal article" date="2014" name="Front. Microbiol.">
        <title>High frequency of phylogenetically diverse reductive dehalogenase-homologous genes in deep subseafloor sedimentary metagenomes.</title>
        <authorList>
            <person name="Kawai M."/>
            <person name="Futagami T."/>
            <person name="Toyoda A."/>
            <person name="Takaki Y."/>
            <person name="Nishi S."/>
            <person name="Hori S."/>
            <person name="Arai W."/>
            <person name="Tsubouchi T."/>
            <person name="Morono Y."/>
            <person name="Uchiyama I."/>
            <person name="Ito T."/>
            <person name="Fujiyama A."/>
            <person name="Inagaki F."/>
            <person name="Takami H."/>
        </authorList>
    </citation>
    <scope>NUCLEOTIDE SEQUENCE</scope>
    <source>
        <strain evidence="1">Expedition CK06-06</strain>
    </source>
</reference>